<keyword evidence="7" id="KW-0539">Nucleus</keyword>
<evidence type="ECO:0000256" key="7">
    <source>
        <dbReference type="ARBA" id="ARBA00023242"/>
    </source>
</evidence>
<name>A0ABD3IG02_9MARC</name>
<keyword evidence="5" id="KW-0811">Translocation</keyword>
<dbReference type="InterPro" id="IPR018864">
    <property type="entry name" value="Nucleoporin_Nup188_N"/>
</dbReference>
<evidence type="ECO:0000256" key="4">
    <source>
        <dbReference type="ARBA" id="ARBA00022927"/>
    </source>
</evidence>
<keyword evidence="14" id="KW-1185">Reference proteome</keyword>
<dbReference type="InterPro" id="IPR044840">
    <property type="entry name" value="Nup188"/>
</dbReference>
<feature type="compositionally biased region" description="Low complexity" evidence="10">
    <location>
        <begin position="1917"/>
        <end position="1937"/>
    </location>
</feature>
<dbReference type="GO" id="GO:0051028">
    <property type="term" value="P:mRNA transport"/>
    <property type="evidence" value="ECO:0007669"/>
    <property type="project" value="UniProtKB-KW"/>
</dbReference>
<keyword evidence="2" id="KW-0813">Transport</keyword>
<dbReference type="InterPro" id="IPR048883">
    <property type="entry name" value="Nup188_N-subdom_III"/>
</dbReference>
<organism evidence="13 14">
    <name type="scientific">Riccia sorocarpa</name>
    <dbReference type="NCBI Taxonomy" id="122646"/>
    <lineage>
        <taxon>Eukaryota</taxon>
        <taxon>Viridiplantae</taxon>
        <taxon>Streptophyta</taxon>
        <taxon>Embryophyta</taxon>
        <taxon>Marchantiophyta</taxon>
        <taxon>Marchantiopsida</taxon>
        <taxon>Marchantiidae</taxon>
        <taxon>Marchantiales</taxon>
        <taxon>Ricciaceae</taxon>
        <taxon>Riccia</taxon>
    </lineage>
</organism>
<dbReference type="EMBL" id="JBJQOH010000001">
    <property type="protein sequence ID" value="KAL3701186.1"/>
    <property type="molecule type" value="Genomic_DNA"/>
</dbReference>
<evidence type="ECO:0000256" key="10">
    <source>
        <dbReference type="SAM" id="MobiDB-lite"/>
    </source>
</evidence>
<feature type="region of interest" description="Disordered" evidence="10">
    <location>
        <begin position="1198"/>
        <end position="1234"/>
    </location>
</feature>
<dbReference type="Proteomes" id="UP001633002">
    <property type="component" value="Unassembled WGS sequence"/>
</dbReference>
<keyword evidence="3" id="KW-0509">mRNA transport</keyword>
<evidence type="ECO:0000256" key="1">
    <source>
        <dbReference type="ARBA" id="ARBA00004567"/>
    </source>
</evidence>
<proteinExistence type="inferred from homology"/>
<sequence>MEKRCDSGTDEERKKVEFEFVPLPTSPTTKTEYWRARMASVAAAIEEASVVKVDADLWWDSHTQLFQLLDKSISGDESKYLAQYAATQRLGTESILAEKLHNSHRWLLELFKCFRPPSQSSKSALNSRRVAVGVHTLEIKPKIKEMALQVSTTLGLDEIQSYLLTSRLRESRAVYNSPKEEALLSFIVMSFYMERQSLLKSLRLLLTCQMAEEDSVARLSGPITEAVKRLLGDGLEDKLAQSLNDSFSSAQPQHLDRQYADLWAEEAALEQTLMLDCVFLLYYEPLCVCKFTRLKQLISFFETLVIGGSKKEILALTPEVEKSVRHAKRQALLIIIEILDLESLLLMVHNETPLSQGGYSLSIDELQQLDLIIASLDLDRAPEYSPLLLSWATFLCLVSFLPVADGETLFADVDHTAYVRQAYDARAYSFLVDMLRDDYFQESDIQVGGYKSVVKTMMAAFLAAYDFAVQMSSEGHDVLIDILCELYRGQEALCSELWDRDSVIDGPIRSLLFSLRESFPYETLSLARLLGAQCEGTWPAECVYDFLYKMVDITCLYQRDESSLMNETGTMVQTRFTLQVPDAPGLRIPAGSSGFVLREFDASLCLVRWECKHSGIVVLLLRMLQRSNNSSQFEEVFAIVHLINQMLACNKILTQLLLDLDESAAVVEARRDGRMDSSLRLDAVSMICCAINGLVQNSGDDRMIASCIGILSSLALCCPDRVMTVLGHSILLQPSGGHSATSDDGTFPGTRLHELIVKTEQSNGRYPLTIAVLDFCDAMVKKGVVSDSLASLLLHITGNLFVNHGHWKYQQWHERWIITTKVYCILRSVLTSIARAKELTNLKGVLELLLYDNLIHEVLINTLAVNAQELEELHYNRAVGVKEIEWLQQSIYSVLILLHDLMLDLSSGVSLKEYGGTTSLDQSLFRKTAGSLPVTTAIASFLGFFRNGELQYASAKALTCLFLLAQKSRPHPLSIASYTSINDQKLVMRSAISELLSEETAFSNLPLFEAAIDLLTAAVKWQPALVEQLLFPMEQKEVFKANSGSTSSDPSKAAAPEITTKVVSVSEVLDALWKFVTNSAVLVKSHARVLARVLFLLAAIWDGGTDYLQIIEALRSRNQFWKHLTSCLSFVSPSASEPVTLYSEMTVVAGDQQPLLMSMSKDQLVEFSFRYSCEASLFSIMARDIFLQQHLVKVGGRSTEKLPSAGNGDSKGMPFGGTVPTGKSNDSPKLKQASEPSGALQVVAEWCRVFQFDRVTKSYECCLYDKEVTHRAKAESRLLVVGLMGKLLSGDSRGLNAALARRILDGANQMCQHPSFEELSEDYSSRGYSYGEKLQIMLVNDLFYHLKGELDGGRPIPSGPFQHVADFLVSREVDTLLHLAGSTKLPDLHPCYGDAFVHDVAALEAELGLEWWKNTDFGVISSYVAEGAFKWLQNSNVMTSLGDSQLSALKSWTTLLSVSAFNERQGELSAVREWTEAKMQNYATELCDSLERTLKSIGQLGDSTNFIQNFMASQVQLLLVFIRWLSLSGTSSMQRVSVWGICAQLTRTVVNCLKKLLDTPRFLELETVNLLKPLFGSLLLLLELMHSQMDLLDGMEGSESAGSQDIGDAFADVTLVGLGFLPSLCHTAEKHEFANLSIAIITAFMKSFLAPSTWFPILQEHFPLEISLSRMHEDPEGVDNAKLMLNFCLLFVRLRNGAEVLHTAGIFSHLRKLNSQFKEEVSFTAGDFQGPFSVYRRSGKQQDGLWGLGVTVVTGLVRSLADKDPGGVLLQDTITYLQLEKERLLGALRAPSPSTDLQGRKKAKLQRPRTTLAALQETQHVVALLSEVSHHSVQWSCALQDSVPEFGEMVVHLLAFIAREGLVRVGSTIRSGTGAGFSCLPVQKDEKVAHTRPPLVGVTSAWFMVAARGSSAEEDSPSVSSQSPKRSSSESFGPSPSKRTPSLSLSDSLKAGAGAAVVYRASEYSDKVAVNIYKLAFLLLKLLAQQTHHAIRRVQNGGPPDFQHFPELPAPEILHGLQDQVVSIVTQICRNTASETGQEVSRLLLSILEITLCLEVCITRTCGVGPLPTRSEDFAKDFKAMLQAGGGHSFLEPSFQSLKRIMAAAYPALLQVGSC</sequence>
<keyword evidence="4" id="KW-0653">Protein transport</keyword>
<dbReference type="PANTHER" id="PTHR31431:SF1">
    <property type="entry name" value="NUCLEOPORIN NUP188"/>
    <property type="match status" value="1"/>
</dbReference>
<dbReference type="PANTHER" id="PTHR31431">
    <property type="entry name" value="NUCLEOPORIN NUP188 HOMOLOG"/>
    <property type="match status" value="1"/>
</dbReference>
<comment type="similarity">
    <text evidence="8">Belongs to the Nup188 family.</text>
</comment>
<evidence type="ECO:0000256" key="9">
    <source>
        <dbReference type="ARBA" id="ARBA00040174"/>
    </source>
</evidence>
<gene>
    <name evidence="13" type="ORF">R1sor_019208</name>
</gene>
<feature type="region of interest" description="Disordered" evidence="10">
    <location>
        <begin position="1913"/>
        <end position="1945"/>
    </location>
</feature>
<evidence type="ECO:0000256" key="5">
    <source>
        <dbReference type="ARBA" id="ARBA00023010"/>
    </source>
</evidence>
<feature type="domain" description="Nucleoporin Nup188 N-terminal" evidence="11">
    <location>
        <begin position="96"/>
        <end position="396"/>
    </location>
</feature>
<feature type="domain" description="Nucleoporin Nup188 N-terminal subdomain III" evidence="12">
    <location>
        <begin position="682"/>
        <end position="930"/>
    </location>
</feature>
<evidence type="ECO:0000256" key="3">
    <source>
        <dbReference type="ARBA" id="ARBA00022816"/>
    </source>
</evidence>
<dbReference type="Pfam" id="PF21093">
    <property type="entry name" value="Nup188_N-subdom_III"/>
    <property type="match status" value="1"/>
</dbReference>
<evidence type="ECO:0000259" key="12">
    <source>
        <dbReference type="Pfam" id="PF21093"/>
    </source>
</evidence>
<evidence type="ECO:0000256" key="2">
    <source>
        <dbReference type="ARBA" id="ARBA00022448"/>
    </source>
</evidence>
<dbReference type="Pfam" id="PF10487">
    <property type="entry name" value="Nup188_N"/>
    <property type="match status" value="1"/>
</dbReference>
<keyword evidence="6" id="KW-0906">Nuclear pore complex</keyword>
<reference evidence="13 14" key="1">
    <citation type="submission" date="2024-09" db="EMBL/GenBank/DDBJ databases">
        <title>Chromosome-scale assembly of Riccia sorocarpa.</title>
        <authorList>
            <person name="Paukszto L."/>
        </authorList>
    </citation>
    <scope>NUCLEOTIDE SEQUENCE [LARGE SCALE GENOMIC DNA]</scope>
    <source>
        <strain evidence="13">LP-2024</strain>
        <tissue evidence="13">Aerial parts of the thallus</tissue>
    </source>
</reference>
<accession>A0ABD3IG02</accession>
<dbReference type="GO" id="GO:0015031">
    <property type="term" value="P:protein transport"/>
    <property type="evidence" value="ECO:0007669"/>
    <property type="project" value="UniProtKB-KW"/>
</dbReference>
<comment type="caution">
    <text evidence="13">The sequence shown here is derived from an EMBL/GenBank/DDBJ whole genome shotgun (WGS) entry which is preliminary data.</text>
</comment>
<evidence type="ECO:0000259" key="11">
    <source>
        <dbReference type="Pfam" id="PF10487"/>
    </source>
</evidence>
<dbReference type="GO" id="GO:0005643">
    <property type="term" value="C:nuclear pore"/>
    <property type="evidence" value="ECO:0007669"/>
    <property type="project" value="UniProtKB-SubCell"/>
</dbReference>
<evidence type="ECO:0000313" key="14">
    <source>
        <dbReference type="Proteomes" id="UP001633002"/>
    </source>
</evidence>
<evidence type="ECO:0000256" key="6">
    <source>
        <dbReference type="ARBA" id="ARBA00023132"/>
    </source>
</evidence>
<evidence type="ECO:0000313" key="13">
    <source>
        <dbReference type="EMBL" id="KAL3701186.1"/>
    </source>
</evidence>
<comment type="subcellular location">
    <subcellularLocation>
        <location evidence="1">Nucleus</location>
        <location evidence="1">Nuclear pore complex</location>
    </subcellularLocation>
</comment>
<protein>
    <recommendedName>
        <fullName evidence="9">Nucleoporin NUP188</fullName>
    </recommendedName>
</protein>
<evidence type="ECO:0000256" key="8">
    <source>
        <dbReference type="ARBA" id="ARBA00038387"/>
    </source>
</evidence>